<accession>A0A0J6C711</accession>
<dbReference type="PRINTS" id="PR00182">
    <property type="entry name" value="ECOLNEIPORIN"/>
</dbReference>
<dbReference type="GO" id="GO:0009279">
    <property type="term" value="C:cell outer membrane"/>
    <property type="evidence" value="ECO:0007669"/>
    <property type="project" value="UniProtKB-SubCell"/>
</dbReference>
<dbReference type="EMBL" id="CP016440">
    <property type="protein sequence ID" value="ANY14703.1"/>
    <property type="molecule type" value="Genomic_DNA"/>
</dbReference>
<dbReference type="EMBL" id="CYTV01000003">
    <property type="protein sequence ID" value="CUI60010.1"/>
    <property type="molecule type" value="Genomic_DNA"/>
</dbReference>
<keyword evidence="16" id="KW-1185">Reference proteome</keyword>
<dbReference type="PANTHER" id="PTHR34501">
    <property type="entry name" value="PROTEIN YDDL-RELATED"/>
    <property type="match status" value="1"/>
</dbReference>
<evidence type="ECO:0000256" key="11">
    <source>
        <dbReference type="SAM" id="SignalP"/>
    </source>
</evidence>
<dbReference type="InterPro" id="IPR023614">
    <property type="entry name" value="Porin_dom_sf"/>
</dbReference>
<comment type="subunit">
    <text evidence="2">Homotrimer.</text>
</comment>
<accession>A0A0M7DZN4</accession>
<dbReference type="Proteomes" id="UP000092950">
    <property type="component" value="Chromosome"/>
</dbReference>
<proteinExistence type="predicted"/>
<dbReference type="CDD" id="cd00342">
    <property type="entry name" value="gram_neg_porins"/>
    <property type="match status" value="1"/>
</dbReference>
<dbReference type="InterPro" id="IPR050298">
    <property type="entry name" value="Gram-neg_bact_OMP"/>
</dbReference>
<dbReference type="KEGG" id="bpdz:BBN53_01645"/>
<dbReference type="InterPro" id="IPR002299">
    <property type="entry name" value="Porin_Neis"/>
</dbReference>
<dbReference type="GO" id="GO:0034220">
    <property type="term" value="P:monoatomic ion transmembrane transport"/>
    <property type="evidence" value="ECO:0007669"/>
    <property type="project" value="InterPro"/>
</dbReference>
<dbReference type="AlphaFoldDB" id="A0A0J6C711"/>
<protein>
    <submittedName>
        <fullName evidence="13 14">Porin</fullName>
    </submittedName>
</protein>
<keyword evidence="7" id="KW-0406">Ion transport</keyword>
<dbReference type="SUPFAM" id="SSF56935">
    <property type="entry name" value="Porins"/>
    <property type="match status" value="1"/>
</dbReference>
<dbReference type="PRINTS" id="PR00184">
    <property type="entry name" value="NEISSPPORIN"/>
</dbReference>
<feature type="domain" description="Porin" evidence="12">
    <location>
        <begin position="12"/>
        <end position="329"/>
    </location>
</feature>
<evidence type="ECO:0000256" key="4">
    <source>
        <dbReference type="ARBA" id="ARBA00022452"/>
    </source>
</evidence>
<feature type="chain" id="PRO_5005268434" evidence="11">
    <location>
        <begin position="20"/>
        <end position="355"/>
    </location>
</feature>
<reference evidence="13 16" key="2">
    <citation type="submission" date="2016-07" db="EMBL/GenBank/DDBJ databases">
        <title>Complete genome sequences of Bordetella pseudohinzii.</title>
        <authorList>
            <person name="Spilker T."/>
            <person name="Darrah R."/>
            <person name="LiPuma J.J."/>
        </authorList>
    </citation>
    <scope>NUCLEOTIDE SEQUENCE [LARGE SCALE GENOMIC DNA]</scope>
    <source>
        <strain evidence="13 16">HI4681</strain>
    </source>
</reference>
<evidence type="ECO:0000256" key="2">
    <source>
        <dbReference type="ARBA" id="ARBA00011233"/>
    </source>
</evidence>
<dbReference type="GO" id="GO:0015288">
    <property type="term" value="F:porin activity"/>
    <property type="evidence" value="ECO:0007669"/>
    <property type="project" value="UniProtKB-KW"/>
</dbReference>
<dbReference type="GO" id="GO:0046930">
    <property type="term" value="C:pore complex"/>
    <property type="evidence" value="ECO:0007669"/>
    <property type="project" value="UniProtKB-KW"/>
</dbReference>
<dbReference type="RefSeq" id="WP_043210191.1">
    <property type="nucleotide sequence ID" value="NZ_CAJGUP010000087.1"/>
</dbReference>
<gene>
    <name evidence="13" type="ORF">BBN53_01645</name>
    <name evidence="14" type="ORF">ERS370011_01319</name>
</gene>
<dbReference type="InterPro" id="IPR001702">
    <property type="entry name" value="Porin_Gram-ve"/>
</dbReference>
<evidence type="ECO:0000313" key="16">
    <source>
        <dbReference type="Proteomes" id="UP000092950"/>
    </source>
</evidence>
<dbReference type="InterPro" id="IPR033900">
    <property type="entry name" value="Gram_neg_porin_domain"/>
</dbReference>
<evidence type="ECO:0000259" key="12">
    <source>
        <dbReference type="Pfam" id="PF13609"/>
    </source>
</evidence>
<evidence type="ECO:0000256" key="9">
    <source>
        <dbReference type="ARBA" id="ARBA00023136"/>
    </source>
</evidence>
<name>A0A0J6C711_9BORD</name>
<keyword evidence="4" id="KW-1134">Transmembrane beta strand</keyword>
<keyword evidence="10" id="KW-0998">Cell outer membrane</keyword>
<evidence type="ECO:0000256" key="1">
    <source>
        <dbReference type="ARBA" id="ARBA00004571"/>
    </source>
</evidence>
<evidence type="ECO:0000256" key="6">
    <source>
        <dbReference type="ARBA" id="ARBA00022729"/>
    </source>
</evidence>
<dbReference type="PANTHER" id="PTHR34501:SF9">
    <property type="entry name" value="MAJOR OUTER MEMBRANE PROTEIN P.IA"/>
    <property type="match status" value="1"/>
</dbReference>
<keyword evidence="5" id="KW-0812">Transmembrane</keyword>
<evidence type="ECO:0000313" key="13">
    <source>
        <dbReference type="EMBL" id="ANY14703.1"/>
    </source>
</evidence>
<evidence type="ECO:0000313" key="14">
    <source>
        <dbReference type="EMBL" id="CUI60010.1"/>
    </source>
</evidence>
<keyword evidence="9" id="KW-0472">Membrane</keyword>
<keyword evidence="3" id="KW-0813">Transport</keyword>
<dbReference type="Proteomes" id="UP000053096">
    <property type="component" value="Unassembled WGS sequence"/>
</dbReference>
<organism evidence="14 15">
    <name type="scientific">Bordetella pseudohinzii</name>
    <dbReference type="NCBI Taxonomy" id="1331258"/>
    <lineage>
        <taxon>Bacteria</taxon>
        <taxon>Pseudomonadati</taxon>
        <taxon>Pseudomonadota</taxon>
        <taxon>Betaproteobacteria</taxon>
        <taxon>Burkholderiales</taxon>
        <taxon>Alcaligenaceae</taxon>
        <taxon>Bordetella</taxon>
    </lineage>
</organism>
<evidence type="ECO:0000256" key="5">
    <source>
        <dbReference type="ARBA" id="ARBA00022692"/>
    </source>
</evidence>
<keyword evidence="8" id="KW-0626">Porin</keyword>
<keyword evidence="6 11" id="KW-0732">Signal</keyword>
<sequence>MKRYAIAFAGLCIAPAIHAETSVTLYGIADVSVRYLSTSNGATHANSSRVSLENGAISNSRWGLRGVEDLGNGMSAFFRLESGFNLQNGQQSDSGRLFNRHAYVGLDGGQWGAISLGRQDTPLFTILADSYDPLTVGNYNENSWLPVAMSRARSSDSVRYRNTKLGGFDFIVSYAFGSDFQDHRLGRQIGTTLTYTTGPFSVGGGYQKTYSDGNSDYRQQVWNLNASYKFETVKLFAGYFNGRDETGWVNAVVGNDVPVTGLDRKDNGYFLGATWQASARWALTGAAYYDVAKNIQVDGDKGKRMALVGVAEYALSKRTQLYGTVDYNKVYDASSVDIAGRSSQVGAAVGIRHIF</sequence>
<dbReference type="Gene3D" id="2.40.160.10">
    <property type="entry name" value="Porin"/>
    <property type="match status" value="1"/>
</dbReference>
<dbReference type="OrthoDB" id="8520696at2"/>
<evidence type="ECO:0000256" key="10">
    <source>
        <dbReference type="ARBA" id="ARBA00023237"/>
    </source>
</evidence>
<feature type="signal peptide" evidence="11">
    <location>
        <begin position="1"/>
        <end position="19"/>
    </location>
</feature>
<evidence type="ECO:0000313" key="15">
    <source>
        <dbReference type="Proteomes" id="UP000053096"/>
    </source>
</evidence>
<dbReference type="Pfam" id="PF13609">
    <property type="entry name" value="Porin_4"/>
    <property type="match status" value="1"/>
</dbReference>
<comment type="subcellular location">
    <subcellularLocation>
        <location evidence="1">Cell outer membrane</location>
        <topology evidence="1">Multi-pass membrane protein</topology>
    </subcellularLocation>
</comment>
<reference evidence="14 15" key="1">
    <citation type="submission" date="2015-09" db="EMBL/GenBank/DDBJ databases">
        <authorList>
            <person name="Jackson K.R."/>
            <person name="Lunt B.L."/>
            <person name="Fisher J.N.B."/>
            <person name="Gardner A.V."/>
            <person name="Bailey M.E."/>
            <person name="Deus L.M."/>
            <person name="Earl A.S."/>
            <person name="Gibby P.D."/>
            <person name="Hartmann K.A."/>
            <person name="Liu J.E."/>
            <person name="Manci A.M."/>
            <person name="Nielsen D.A."/>
            <person name="Solomon M.B."/>
            <person name="Breakwell D.P."/>
            <person name="Burnett S.H."/>
            <person name="Grose J.H."/>
        </authorList>
    </citation>
    <scope>NUCLEOTIDE SEQUENCE [LARGE SCALE GENOMIC DNA]</scope>
    <source>
        <strain evidence="14 15">2789STDY5608636</strain>
    </source>
</reference>
<evidence type="ECO:0000256" key="8">
    <source>
        <dbReference type="ARBA" id="ARBA00023114"/>
    </source>
</evidence>
<evidence type="ECO:0000256" key="7">
    <source>
        <dbReference type="ARBA" id="ARBA00023065"/>
    </source>
</evidence>
<evidence type="ECO:0000256" key="3">
    <source>
        <dbReference type="ARBA" id="ARBA00022448"/>
    </source>
</evidence>